<evidence type="ECO:0000313" key="11">
    <source>
        <dbReference type="Proteomes" id="UP000242875"/>
    </source>
</evidence>
<evidence type="ECO:0000256" key="1">
    <source>
        <dbReference type="ARBA" id="ARBA00004123"/>
    </source>
</evidence>
<dbReference type="OrthoDB" id="6077919at2759"/>
<feature type="compositionally biased region" description="Polar residues" evidence="8">
    <location>
        <begin position="182"/>
        <end position="206"/>
    </location>
</feature>
<dbReference type="GO" id="GO:0005634">
    <property type="term" value="C:nucleus"/>
    <property type="evidence" value="ECO:0007669"/>
    <property type="project" value="UniProtKB-SubCell"/>
</dbReference>
<dbReference type="GO" id="GO:0010468">
    <property type="term" value="P:regulation of gene expression"/>
    <property type="evidence" value="ECO:0007669"/>
    <property type="project" value="UniProtKB-ARBA"/>
</dbReference>
<sequence>MYQSHQFALYGAFPISEQSATAVYEVPQEPMSPRSQSSSDSQAWSERSGGFSTPVTQSATEAEGTVTKEKRRPHRTACYRCEVCEKTFTRPSALQTHSHSHTGERPYKCNYPDCGRDFSVLSNARRHQKTHTKKEKGRQAKAQDRARKLQQLMEDVGTTSHPQAQDYHIQVSTPPISPPHSMPSTSNLNQLSHAGSLDLLSSSSYP</sequence>
<feature type="region of interest" description="Disordered" evidence="8">
    <location>
        <begin position="125"/>
        <end position="206"/>
    </location>
</feature>
<feature type="non-terminal residue" evidence="10">
    <location>
        <position position="206"/>
    </location>
</feature>
<reference evidence="10 11" key="1">
    <citation type="journal article" date="2017" name="Mycologia">
        <title>Bifiguratus adelaidae, gen. et sp. nov., a new member of Mucoromycotina in endophytic and soil-dwelling habitats.</title>
        <authorList>
            <person name="Torres-Cruz T.J."/>
            <person name="Billingsley Tobias T.L."/>
            <person name="Almatruk M."/>
            <person name="Hesse C."/>
            <person name="Kuske C.R."/>
            <person name="Desiro A."/>
            <person name="Benucci G.M."/>
            <person name="Bonito G."/>
            <person name="Stajich J.E."/>
            <person name="Dunlap C."/>
            <person name="Arnold A.E."/>
            <person name="Porras-Alfaro A."/>
        </authorList>
    </citation>
    <scope>NUCLEOTIDE SEQUENCE [LARGE SCALE GENOMIC DNA]</scope>
    <source>
        <strain evidence="10 11">AZ0501</strain>
    </source>
</reference>
<dbReference type="PANTHER" id="PTHR16515">
    <property type="entry name" value="PR DOMAIN ZINC FINGER PROTEIN"/>
    <property type="match status" value="1"/>
</dbReference>
<organism evidence="10 11">
    <name type="scientific">Bifiguratus adelaidae</name>
    <dbReference type="NCBI Taxonomy" id="1938954"/>
    <lineage>
        <taxon>Eukaryota</taxon>
        <taxon>Fungi</taxon>
        <taxon>Fungi incertae sedis</taxon>
        <taxon>Mucoromycota</taxon>
        <taxon>Mucoromycotina</taxon>
        <taxon>Endogonomycetes</taxon>
        <taxon>Endogonales</taxon>
        <taxon>Endogonales incertae sedis</taxon>
        <taxon>Bifiguratus</taxon>
    </lineage>
</organism>
<dbReference type="Gene3D" id="3.30.160.60">
    <property type="entry name" value="Classic Zinc Finger"/>
    <property type="match status" value="2"/>
</dbReference>
<feature type="compositionally biased region" description="Basic and acidic residues" evidence="8">
    <location>
        <begin position="137"/>
        <end position="147"/>
    </location>
</feature>
<accession>A0A261Y1X9</accession>
<feature type="compositionally biased region" description="Low complexity" evidence="8">
    <location>
        <begin position="27"/>
        <end position="48"/>
    </location>
</feature>
<keyword evidence="11" id="KW-1185">Reference proteome</keyword>
<protein>
    <recommendedName>
        <fullName evidence="9">C2H2-type domain-containing protein</fullName>
    </recommendedName>
</protein>
<comment type="subcellular location">
    <subcellularLocation>
        <location evidence="1">Nucleus</location>
    </subcellularLocation>
</comment>
<evidence type="ECO:0000259" key="9">
    <source>
        <dbReference type="PROSITE" id="PS50157"/>
    </source>
</evidence>
<dbReference type="PROSITE" id="PS50157">
    <property type="entry name" value="ZINC_FINGER_C2H2_2"/>
    <property type="match status" value="2"/>
</dbReference>
<proteinExistence type="predicted"/>
<evidence type="ECO:0000256" key="2">
    <source>
        <dbReference type="ARBA" id="ARBA00022723"/>
    </source>
</evidence>
<keyword evidence="3" id="KW-0677">Repeat</keyword>
<gene>
    <name evidence="10" type="ORF">BZG36_02260</name>
</gene>
<dbReference type="Proteomes" id="UP000242875">
    <property type="component" value="Unassembled WGS sequence"/>
</dbReference>
<dbReference type="EMBL" id="MVBO01000038">
    <property type="protein sequence ID" value="OZJ04514.1"/>
    <property type="molecule type" value="Genomic_DNA"/>
</dbReference>
<dbReference type="PANTHER" id="PTHR16515:SF49">
    <property type="entry name" value="GASTRULA ZINC FINGER PROTEIN XLCGF49.1-LIKE-RELATED"/>
    <property type="match status" value="1"/>
</dbReference>
<dbReference type="Pfam" id="PF00096">
    <property type="entry name" value="zf-C2H2"/>
    <property type="match status" value="2"/>
</dbReference>
<evidence type="ECO:0000256" key="8">
    <source>
        <dbReference type="SAM" id="MobiDB-lite"/>
    </source>
</evidence>
<evidence type="ECO:0000256" key="7">
    <source>
        <dbReference type="PROSITE-ProRule" id="PRU00042"/>
    </source>
</evidence>
<evidence type="ECO:0000313" key="10">
    <source>
        <dbReference type="EMBL" id="OZJ04514.1"/>
    </source>
</evidence>
<dbReference type="FunFam" id="3.30.160.60:FF:000744">
    <property type="entry name" value="zinc finger E-box-binding homeobox 1"/>
    <property type="match status" value="1"/>
</dbReference>
<feature type="compositionally biased region" description="Basic residues" evidence="8">
    <location>
        <begin position="125"/>
        <end position="136"/>
    </location>
</feature>
<evidence type="ECO:0000256" key="4">
    <source>
        <dbReference type="ARBA" id="ARBA00022771"/>
    </source>
</evidence>
<comment type="caution">
    <text evidence="10">The sequence shown here is derived from an EMBL/GenBank/DDBJ whole genome shotgun (WGS) entry which is preliminary data.</text>
</comment>
<keyword evidence="5" id="KW-0862">Zinc</keyword>
<dbReference type="PROSITE" id="PS00028">
    <property type="entry name" value="ZINC_FINGER_C2H2_1"/>
    <property type="match status" value="2"/>
</dbReference>
<feature type="compositionally biased region" description="Polar residues" evidence="8">
    <location>
        <begin position="50"/>
        <end position="60"/>
    </location>
</feature>
<keyword evidence="4 7" id="KW-0863">Zinc-finger</keyword>
<feature type="domain" description="C2H2-type" evidence="9">
    <location>
        <begin position="107"/>
        <end position="136"/>
    </location>
</feature>
<dbReference type="SUPFAM" id="SSF57667">
    <property type="entry name" value="beta-beta-alpha zinc fingers"/>
    <property type="match status" value="1"/>
</dbReference>
<keyword evidence="2" id="KW-0479">Metal-binding</keyword>
<dbReference type="GO" id="GO:0008270">
    <property type="term" value="F:zinc ion binding"/>
    <property type="evidence" value="ECO:0007669"/>
    <property type="project" value="UniProtKB-KW"/>
</dbReference>
<evidence type="ECO:0000256" key="3">
    <source>
        <dbReference type="ARBA" id="ARBA00022737"/>
    </source>
</evidence>
<dbReference type="InterPro" id="IPR050331">
    <property type="entry name" value="Zinc_finger"/>
</dbReference>
<dbReference type="AlphaFoldDB" id="A0A261Y1X9"/>
<keyword evidence="6" id="KW-0539">Nucleus</keyword>
<dbReference type="SMART" id="SM00355">
    <property type="entry name" value="ZnF_C2H2"/>
    <property type="match status" value="2"/>
</dbReference>
<name>A0A261Y1X9_9FUNG</name>
<dbReference type="FunFam" id="3.30.160.60:FF:000358">
    <property type="entry name" value="zinc finger protein 24"/>
    <property type="match status" value="1"/>
</dbReference>
<evidence type="ECO:0000256" key="5">
    <source>
        <dbReference type="ARBA" id="ARBA00022833"/>
    </source>
</evidence>
<feature type="region of interest" description="Disordered" evidence="8">
    <location>
        <begin position="24"/>
        <end position="70"/>
    </location>
</feature>
<evidence type="ECO:0000256" key="6">
    <source>
        <dbReference type="ARBA" id="ARBA00023242"/>
    </source>
</evidence>
<dbReference type="InterPro" id="IPR036236">
    <property type="entry name" value="Znf_C2H2_sf"/>
</dbReference>
<dbReference type="InterPro" id="IPR013087">
    <property type="entry name" value="Znf_C2H2_type"/>
</dbReference>
<feature type="domain" description="C2H2-type" evidence="9">
    <location>
        <begin position="79"/>
        <end position="106"/>
    </location>
</feature>